<keyword evidence="2" id="KW-1185">Reference proteome</keyword>
<reference evidence="2" key="2">
    <citation type="journal article" date="2017" name="J. Anim. Genet.">
        <title>Multiple reference genome sequences of hot pepper reveal the massive evolution of plant disease resistance genes by retroduplication.</title>
        <authorList>
            <person name="Kim S."/>
            <person name="Park J."/>
            <person name="Yeom S.-I."/>
            <person name="Kim Y.-M."/>
            <person name="Seo E."/>
            <person name="Kim K.-T."/>
            <person name="Kim M.-S."/>
            <person name="Lee J.M."/>
            <person name="Cheong K."/>
            <person name="Shin H.-S."/>
            <person name="Kim S.-B."/>
            <person name="Han K."/>
            <person name="Lee J."/>
            <person name="Park M."/>
            <person name="Lee H.-A."/>
            <person name="Lee H.-Y."/>
            <person name="Lee Y."/>
            <person name="Oh S."/>
            <person name="Lee J.H."/>
            <person name="Choi E."/>
            <person name="Choi E."/>
            <person name="Lee S.E."/>
            <person name="Jeon J."/>
            <person name="Kim H."/>
            <person name="Choi G."/>
            <person name="Song H."/>
            <person name="Lee J."/>
            <person name="Lee S.-C."/>
            <person name="Kwon J.-K."/>
            <person name="Lee H.-Y."/>
            <person name="Koo N."/>
            <person name="Hong Y."/>
            <person name="Kim R.W."/>
            <person name="Kang W.-H."/>
            <person name="Huh J.H."/>
            <person name="Kang B.-C."/>
            <person name="Yang T.-J."/>
            <person name="Lee Y.-H."/>
            <person name="Bennetzen J.L."/>
            <person name="Choi D."/>
        </authorList>
    </citation>
    <scope>NUCLEOTIDE SEQUENCE [LARGE SCALE GENOMIC DNA]</scope>
    <source>
        <strain evidence="2">cv. PBC81</strain>
    </source>
</reference>
<sequence>MNGESKDAENCDETICALSGLGTYRHAPNKLDLDLKNRPTPPAKPSMEEPPILELKELPSHLKYAFLGSGSTLSVIVAADLGEQQVAALISILRKYIRAIGWTIADIIGIPRGICTHKIQLEENCTPTIEHQRRLNPPIQEVVKKEIIKWLDTGVVYPISDSTWVSPVQCVPKKGGMTVVANKKNELIPLRPSPDGEYEWTTKS</sequence>
<reference evidence="1 2" key="1">
    <citation type="journal article" date="2017" name="Genome Biol.">
        <title>New reference genome sequences of hot pepper reveal the massive evolution of plant disease-resistance genes by retroduplication.</title>
        <authorList>
            <person name="Kim S."/>
            <person name="Park J."/>
            <person name="Yeom S.I."/>
            <person name="Kim Y.M."/>
            <person name="Seo E."/>
            <person name="Kim K.T."/>
            <person name="Kim M.S."/>
            <person name="Lee J.M."/>
            <person name="Cheong K."/>
            <person name="Shin H.S."/>
            <person name="Kim S.B."/>
            <person name="Han K."/>
            <person name="Lee J."/>
            <person name="Park M."/>
            <person name="Lee H.A."/>
            <person name="Lee H.Y."/>
            <person name="Lee Y."/>
            <person name="Oh S."/>
            <person name="Lee J.H."/>
            <person name="Choi E."/>
            <person name="Choi E."/>
            <person name="Lee S.E."/>
            <person name="Jeon J."/>
            <person name="Kim H."/>
            <person name="Choi G."/>
            <person name="Song H."/>
            <person name="Lee J."/>
            <person name="Lee S.C."/>
            <person name="Kwon J.K."/>
            <person name="Lee H.Y."/>
            <person name="Koo N."/>
            <person name="Hong Y."/>
            <person name="Kim R.W."/>
            <person name="Kang W.H."/>
            <person name="Huh J.H."/>
            <person name="Kang B.C."/>
            <person name="Yang T.J."/>
            <person name="Lee Y.H."/>
            <person name="Bennetzen J.L."/>
            <person name="Choi D."/>
        </authorList>
    </citation>
    <scope>NUCLEOTIDE SEQUENCE [LARGE SCALE GENOMIC DNA]</scope>
    <source>
        <strain evidence="2">cv. PBC81</strain>
    </source>
</reference>
<dbReference type="AlphaFoldDB" id="A0A2G2V8L1"/>
<dbReference type="Proteomes" id="UP000224567">
    <property type="component" value="Unassembled WGS sequence"/>
</dbReference>
<dbReference type="InterPro" id="IPR043502">
    <property type="entry name" value="DNA/RNA_pol_sf"/>
</dbReference>
<gene>
    <name evidence="1" type="ORF">CQW23_31071</name>
</gene>
<dbReference type="Gene3D" id="3.10.10.10">
    <property type="entry name" value="HIV Type 1 Reverse Transcriptase, subunit A, domain 1"/>
    <property type="match status" value="1"/>
</dbReference>
<proteinExistence type="predicted"/>
<evidence type="ECO:0000313" key="2">
    <source>
        <dbReference type="Proteomes" id="UP000224567"/>
    </source>
</evidence>
<name>A0A2G2V8L1_CAPBA</name>
<dbReference type="PANTHER" id="PTHR24559:SF432">
    <property type="entry name" value="RNA-DIRECTED DNA POLYMERASE HOMOLOG"/>
    <property type="match status" value="1"/>
</dbReference>
<evidence type="ECO:0000313" key="1">
    <source>
        <dbReference type="EMBL" id="PHT29331.1"/>
    </source>
</evidence>
<dbReference type="SUPFAM" id="SSF56672">
    <property type="entry name" value="DNA/RNA polymerases"/>
    <property type="match status" value="1"/>
</dbReference>
<dbReference type="OrthoDB" id="1305047at2759"/>
<dbReference type="PANTHER" id="PTHR24559">
    <property type="entry name" value="TRANSPOSON TY3-I GAG-POL POLYPROTEIN"/>
    <property type="match status" value="1"/>
</dbReference>
<organism evidence="1 2">
    <name type="scientific">Capsicum baccatum</name>
    <name type="common">Peruvian pepper</name>
    <dbReference type="NCBI Taxonomy" id="33114"/>
    <lineage>
        <taxon>Eukaryota</taxon>
        <taxon>Viridiplantae</taxon>
        <taxon>Streptophyta</taxon>
        <taxon>Embryophyta</taxon>
        <taxon>Tracheophyta</taxon>
        <taxon>Spermatophyta</taxon>
        <taxon>Magnoliopsida</taxon>
        <taxon>eudicotyledons</taxon>
        <taxon>Gunneridae</taxon>
        <taxon>Pentapetalae</taxon>
        <taxon>asterids</taxon>
        <taxon>lamiids</taxon>
        <taxon>Solanales</taxon>
        <taxon>Solanaceae</taxon>
        <taxon>Solanoideae</taxon>
        <taxon>Capsiceae</taxon>
        <taxon>Capsicum</taxon>
    </lineage>
</organism>
<comment type="caution">
    <text evidence="1">The sequence shown here is derived from an EMBL/GenBank/DDBJ whole genome shotgun (WGS) entry which is preliminary data.</text>
</comment>
<dbReference type="EMBL" id="MLFT02000123">
    <property type="protein sequence ID" value="PHT29331.1"/>
    <property type="molecule type" value="Genomic_DNA"/>
</dbReference>
<protein>
    <recommendedName>
        <fullName evidence="3">Reverse transcriptase domain-containing protein</fullName>
    </recommendedName>
</protein>
<evidence type="ECO:0008006" key="3">
    <source>
        <dbReference type="Google" id="ProtNLM"/>
    </source>
</evidence>
<dbReference type="InterPro" id="IPR053134">
    <property type="entry name" value="RNA-dir_DNA_polymerase"/>
</dbReference>
<accession>A0A2G2V8L1</accession>